<dbReference type="AlphaFoldDB" id="A0A1I4C3C7"/>
<dbReference type="PROSITE" id="PS50011">
    <property type="entry name" value="PROTEIN_KINASE_DOM"/>
    <property type="match status" value="1"/>
</dbReference>
<evidence type="ECO:0000256" key="2">
    <source>
        <dbReference type="SAM" id="Phobius"/>
    </source>
</evidence>
<comment type="similarity">
    <text evidence="1">Belongs to the protein kinase superfamily. ADCK protein kinase family.</text>
</comment>
<keyword evidence="2" id="KW-0472">Membrane</keyword>
<dbReference type="SMART" id="SM00220">
    <property type="entry name" value="S_TKc"/>
    <property type="match status" value="1"/>
</dbReference>
<feature type="domain" description="Protein kinase" evidence="3">
    <location>
        <begin position="123"/>
        <end position="487"/>
    </location>
</feature>
<organism evidence="4 5">
    <name type="scientific">Geodermatophilus ruber</name>
    <dbReference type="NCBI Taxonomy" id="504800"/>
    <lineage>
        <taxon>Bacteria</taxon>
        <taxon>Bacillati</taxon>
        <taxon>Actinomycetota</taxon>
        <taxon>Actinomycetes</taxon>
        <taxon>Geodermatophilales</taxon>
        <taxon>Geodermatophilaceae</taxon>
        <taxon>Geodermatophilus</taxon>
    </lineage>
</organism>
<keyword evidence="4" id="KW-0418">Kinase</keyword>
<name>A0A1I4C3C7_9ACTN</name>
<accession>A0A1I4C3C7</accession>
<dbReference type="InterPro" id="IPR004147">
    <property type="entry name" value="ABC1_dom"/>
</dbReference>
<dbReference type="SUPFAM" id="SSF56112">
    <property type="entry name" value="Protein kinase-like (PK-like)"/>
    <property type="match status" value="1"/>
</dbReference>
<keyword evidence="2" id="KW-1133">Transmembrane helix</keyword>
<dbReference type="Proteomes" id="UP000199152">
    <property type="component" value="Unassembled WGS sequence"/>
</dbReference>
<evidence type="ECO:0000313" key="4">
    <source>
        <dbReference type="EMBL" id="SFK75604.1"/>
    </source>
</evidence>
<keyword evidence="5" id="KW-1185">Reference proteome</keyword>
<keyword evidence="4" id="KW-0830">Ubiquinone</keyword>
<dbReference type="STRING" id="504800.SAMN04488085_103324"/>
<dbReference type="CDD" id="cd05121">
    <property type="entry name" value="ABC1_ADCK3-like"/>
    <property type="match status" value="1"/>
</dbReference>
<protein>
    <submittedName>
        <fullName evidence="4">Predicted unusual protein kinase regulating ubiquinone biosynthesis, AarF/ABC1/UbiB family</fullName>
    </submittedName>
</protein>
<evidence type="ECO:0000256" key="1">
    <source>
        <dbReference type="ARBA" id="ARBA00009670"/>
    </source>
</evidence>
<evidence type="ECO:0000259" key="3">
    <source>
        <dbReference type="PROSITE" id="PS50011"/>
    </source>
</evidence>
<proteinExistence type="inferred from homology"/>
<feature type="transmembrane region" description="Helical" evidence="2">
    <location>
        <begin position="522"/>
        <end position="548"/>
    </location>
</feature>
<evidence type="ECO:0000313" key="5">
    <source>
        <dbReference type="Proteomes" id="UP000199152"/>
    </source>
</evidence>
<dbReference type="InterPro" id="IPR000719">
    <property type="entry name" value="Prot_kinase_dom"/>
</dbReference>
<keyword evidence="2" id="KW-0812">Transmembrane</keyword>
<dbReference type="GO" id="GO:0004672">
    <property type="term" value="F:protein kinase activity"/>
    <property type="evidence" value="ECO:0007669"/>
    <property type="project" value="InterPro"/>
</dbReference>
<gene>
    <name evidence="4" type="ORF">SAMN04488085_103324</name>
</gene>
<dbReference type="GO" id="GO:0005524">
    <property type="term" value="F:ATP binding"/>
    <property type="evidence" value="ECO:0007669"/>
    <property type="project" value="InterPro"/>
</dbReference>
<dbReference type="FunCoup" id="A0A1I4C3C7">
    <property type="interactions" value="198"/>
</dbReference>
<dbReference type="InParanoid" id="A0A1I4C3C7"/>
<feature type="transmembrane region" description="Helical" evidence="2">
    <location>
        <begin position="497"/>
        <end position="516"/>
    </location>
</feature>
<dbReference type="Gene3D" id="1.10.510.10">
    <property type="entry name" value="Transferase(Phosphotransferase) domain 1"/>
    <property type="match status" value="1"/>
</dbReference>
<sequence length="560" mass="60886">MGSHLDVGHAARYATLGRLLLKHRGAPLTGPGQTSDLDLDGYAPDGSEVTEADAVQLVEELVRMGPTFIKLGQLLSTRADLLPPVYLEALSRLRDDVEPMERGVAEKVIEEELGVRITHAFGSFEPDPIGSASLGQVHRATLRDGRPVAVKVQRPGIRRRALEDMEVIAELAEFVDNHSERASRLGFGSMVEQFRASLVGELDYRREAANLEVLGDALAEYDRIVVPRPVDDYTTSRVLTMDYVDGRSVDSLTPLGRTELDSEDLADQLLGAYLHQVLVHGFFHADPHPGNVLLTRDGRLALIDLGMVARLSPEIQDQLSRLLLAISSGDSSAAADALERLGDRLDDYDPEALRTRVADLLLRYGRATVGELSAGRSLVELAMAASSCGLRPGAELTMLAKSLLNLDEVARTLDPGVRIDEIIESHAAAVMRHRMAEKVRPAKVMRSALDAAAFAEQLPNRLNKVLESLAEGRVNLRLEGLDEGSVIRGAQKLANRVTAGVMIAAFVISAALFSSAPHASTLWGYPLLTIVFLGLAILTAVWVAVGMLRRDLPERRSGRR</sequence>
<dbReference type="EMBL" id="FOSW01000003">
    <property type="protein sequence ID" value="SFK75604.1"/>
    <property type="molecule type" value="Genomic_DNA"/>
</dbReference>
<dbReference type="InterPro" id="IPR050154">
    <property type="entry name" value="UbiB_kinase"/>
</dbReference>
<dbReference type="PANTHER" id="PTHR10566">
    <property type="entry name" value="CHAPERONE-ACTIVITY OF BC1 COMPLEX CABC1 -RELATED"/>
    <property type="match status" value="1"/>
</dbReference>
<dbReference type="PANTHER" id="PTHR10566:SF113">
    <property type="entry name" value="PROTEIN ACTIVITY OF BC1 COMPLEX KINASE 7, CHLOROPLASTIC"/>
    <property type="match status" value="1"/>
</dbReference>
<dbReference type="Pfam" id="PF03109">
    <property type="entry name" value="ABC1"/>
    <property type="match status" value="1"/>
</dbReference>
<reference evidence="4 5" key="1">
    <citation type="submission" date="2016-10" db="EMBL/GenBank/DDBJ databases">
        <authorList>
            <person name="de Groot N.N."/>
        </authorList>
    </citation>
    <scope>NUCLEOTIDE SEQUENCE [LARGE SCALE GENOMIC DNA]</scope>
    <source>
        <strain evidence="4 5">DSM 45317</strain>
    </source>
</reference>
<dbReference type="InterPro" id="IPR011009">
    <property type="entry name" value="Kinase-like_dom_sf"/>
</dbReference>
<keyword evidence="4" id="KW-0808">Transferase</keyword>